<dbReference type="PATRIC" id="fig|1218507.3.peg.405"/>
<dbReference type="CDD" id="cd13962">
    <property type="entry name" value="PT_UbiA_UBIAD1"/>
    <property type="match status" value="1"/>
</dbReference>
<evidence type="ECO:0000256" key="8">
    <source>
        <dbReference type="SAM" id="Phobius"/>
    </source>
</evidence>
<evidence type="ECO:0000256" key="1">
    <source>
        <dbReference type="ARBA" id="ARBA00004141"/>
    </source>
</evidence>
<gene>
    <name evidence="9" type="ORF">JF74_02400</name>
</gene>
<keyword evidence="5 8" id="KW-0812">Transmembrane</keyword>
<protein>
    <submittedName>
        <fullName evidence="9">1,4-dihydroxy-2-naphthoate octaprenyltransferase, UbiA family</fullName>
    </submittedName>
</protein>
<dbReference type="InterPro" id="IPR044878">
    <property type="entry name" value="UbiA_sf"/>
</dbReference>
<keyword evidence="3" id="KW-0474">Menaquinone biosynthesis</keyword>
<dbReference type="HOGENOM" id="CLU_043611_3_1_9"/>
<evidence type="ECO:0000256" key="5">
    <source>
        <dbReference type="ARBA" id="ARBA00022692"/>
    </source>
</evidence>
<feature type="transmembrane region" description="Helical" evidence="8">
    <location>
        <begin position="51"/>
        <end position="71"/>
    </location>
</feature>
<organism evidence="9 10">
    <name type="scientific">Lactobacillus melliventris</name>
    <dbReference type="NCBI Taxonomy" id="1218507"/>
    <lineage>
        <taxon>Bacteria</taxon>
        <taxon>Bacillati</taxon>
        <taxon>Bacillota</taxon>
        <taxon>Bacilli</taxon>
        <taxon>Lactobacillales</taxon>
        <taxon>Lactobacillaceae</taxon>
        <taxon>Lactobacillus</taxon>
    </lineage>
</organism>
<dbReference type="PANTHER" id="PTHR13929">
    <property type="entry name" value="1,4-DIHYDROXY-2-NAPHTHOATE OCTAPRENYLTRANSFERASE"/>
    <property type="match status" value="1"/>
</dbReference>
<name>A0A0F4LHK0_9LACO</name>
<keyword evidence="6 8" id="KW-1133">Transmembrane helix</keyword>
<dbReference type="Gene3D" id="1.10.357.140">
    <property type="entry name" value="UbiA prenyltransferase"/>
    <property type="match status" value="1"/>
</dbReference>
<dbReference type="Proteomes" id="UP000033531">
    <property type="component" value="Unassembled WGS sequence"/>
</dbReference>
<dbReference type="PANTHER" id="PTHR13929:SF0">
    <property type="entry name" value="UBIA PRENYLTRANSFERASE DOMAIN-CONTAINING PROTEIN 1"/>
    <property type="match status" value="1"/>
</dbReference>
<dbReference type="RefSeq" id="WP_046324192.1">
    <property type="nucleotide sequence ID" value="NZ_JBHTMT010000006.1"/>
</dbReference>
<dbReference type="InterPro" id="IPR000537">
    <property type="entry name" value="UbiA_prenyltransferase"/>
</dbReference>
<comment type="pathway">
    <text evidence="2">Quinol/quinone metabolism; menaquinone biosynthesis.</text>
</comment>
<keyword evidence="7 8" id="KW-0472">Membrane</keyword>
<feature type="transmembrane region" description="Helical" evidence="8">
    <location>
        <begin position="92"/>
        <end position="116"/>
    </location>
</feature>
<sequence>MEAKKKYSHFTITDFFELVRLNTKLNSLMPYLLGILFAYFYFHTFNWQNSLIYLVAQGAIALFVTGFNNVQDYRLAKSKDYQKEHNLIGKRNLSPATAMAVMLSLLLIAAVLGIWLTVRTNLFILLIGAPGLFVAVFYTYGPVPFSRVPLGEILAGLFEGLGIMFLAVYINSPVNQLAYLNFDWPQFSVGGNLANLLLIFWVALPQAFFNAATMLADNTCDLKQDLANGRHTLPSYIGVKNSLNLFSFLTLAPFAIVAISVIFRLLPIWQLLIFVTLPKLYKNVQAFRQKQTKDMAFWVDEDNIKHRVPTTFDLAPQNLFWFQLMQVFGLILGIIFH</sequence>
<accession>A0A0F4LHK0</accession>
<feature type="transmembrane region" description="Helical" evidence="8">
    <location>
        <begin position="153"/>
        <end position="172"/>
    </location>
</feature>
<evidence type="ECO:0000313" key="9">
    <source>
        <dbReference type="EMBL" id="KJY57739.1"/>
    </source>
</evidence>
<reference evidence="9 10" key="1">
    <citation type="submission" date="2015-01" db="EMBL/GenBank/DDBJ databases">
        <title>Comparative genomics of the lactic acid bacteria isolated from the honey bee gut.</title>
        <authorList>
            <person name="Ellegaard K.M."/>
            <person name="Tamarit D."/>
            <person name="Javelind E."/>
            <person name="Olofsson T."/>
            <person name="Andersson S.G."/>
            <person name="Vasquez A."/>
        </authorList>
    </citation>
    <scope>NUCLEOTIDE SEQUENCE [LARGE SCALE GENOMIC DNA]</scope>
    <source>
        <strain evidence="9 10">Hma8</strain>
    </source>
</reference>
<dbReference type="PIRSF" id="PIRSF005355">
    <property type="entry name" value="UBIAD1"/>
    <property type="match status" value="1"/>
</dbReference>
<dbReference type="GO" id="GO:0009234">
    <property type="term" value="P:menaquinone biosynthetic process"/>
    <property type="evidence" value="ECO:0007669"/>
    <property type="project" value="UniProtKB-UniPathway"/>
</dbReference>
<dbReference type="GO" id="GO:0042371">
    <property type="term" value="P:vitamin K biosynthetic process"/>
    <property type="evidence" value="ECO:0007669"/>
    <property type="project" value="TreeGrafter"/>
</dbReference>
<evidence type="ECO:0000256" key="2">
    <source>
        <dbReference type="ARBA" id="ARBA00004863"/>
    </source>
</evidence>
<evidence type="ECO:0000313" key="10">
    <source>
        <dbReference type="Proteomes" id="UP000033531"/>
    </source>
</evidence>
<keyword evidence="4 9" id="KW-0808">Transferase</keyword>
<evidence type="ECO:0000256" key="6">
    <source>
        <dbReference type="ARBA" id="ARBA00022989"/>
    </source>
</evidence>
<dbReference type="OrthoDB" id="9767568at2"/>
<dbReference type="EMBL" id="JXLI01000006">
    <property type="protein sequence ID" value="KJY57739.1"/>
    <property type="molecule type" value="Genomic_DNA"/>
</dbReference>
<comment type="subcellular location">
    <subcellularLocation>
        <location evidence="1">Membrane</location>
        <topology evidence="1">Multi-pass membrane protein</topology>
    </subcellularLocation>
</comment>
<dbReference type="AlphaFoldDB" id="A0A0F4LHK0"/>
<feature type="transmembrane region" description="Helical" evidence="8">
    <location>
        <begin position="122"/>
        <end position="141"/>
    </location>
</feature>
<dbReference type="InterPro" id="IPR026046">
    <property type="entry name" value="UBIAD1"/>
</dbReference>
<feature type="transmembrane region" description="Helical" evidence="8">
    <location>
        <begin position="319"/>
        <end position="336"/>
    </location>
</feature>
<proteinExistence type="predicted"/>
<feature type="transmembrane region" description="Helical" evidence="8">
    <location>
        <begin position="28"/>
        <end position="45"/>
    </location>
</feature>
<evidence type="ECO:0000256" key="3">
    <source>
        <dbReference type="ARBA" id="ARBA00022428"/>
    </source>
</evidence>
<evidence type="ECO:0000256" key="7">
    <source>
        <dbReference type="ARBA" id="ARBA00023136"/>
    </source>
</evidence>
<dbReference type="GO" id="GO:0004659">
    <property type="term" value="F:prenyltransferase activity"/>
    <property type="evidence" value="ECO:0007669"/>
    <property type="project" value="InterPro"/>
</dbReference>
<dbReference type="Pfam" id="PF01040">
    <property type="entry name" value="UbiA"/>
    <property type="match status" value="1"/>
</dbReference>
<dbReference type="UniPathway" id="UPA00079"/>
<dbReference type="GO" id="GO:0016020">
    <property type="term" value="C:membrane"/>
    <property type="evidence" value="ECO:0007669"/>
    <property type="project" value="UniProtKB-SubCell"/>
</dbReference>
<feature type="transmembrane region" description="Helical" evidence="8">
    <location>
        <begin position="245"/>
        <end position="266"/>
    </location>
</feature>
<feature type="transmembrane region" description="Helical" evidence="8">
    <location>
        <begin position="184"/>
        <end position="204"/>
    </location>
</feature>
<dbReference type="STRING" id="1218507.JF74_02400"/>
<comment type="caution">
    <text evidence="9">The sequence shown here is derived from an EMBL/GenBank/DDBJ whole genome shotgun (WGS) entry which is preliminary data.</text>
</comment>
<evidence type="ECO:0000256" key="4">
    <source>
        <dbReference type="ARBA" id="ARBA00022679"/>
    </source>
</evidence>